<accession>A0A5B8NL95</accession>
<proteinExistence type="predicted"/>
<dbReference type="OrthoDB" id="9791640at2"/>
<dbReference type="EMBL" id="CP042326">
    <property type="protein sequence ID" value="QDZ39687.1"/>
    <property type="molecule type" value="Genomic_DNA"/>
</dbReference>
<dbReference type="Pfam" id="PF14076">
    <property type="entry name" value="DUF4258"/>
    <property type="match status" value="1"/>
</dbReference>
<evidence type="ECO:0000313" key="2">
    <source>
        <dbReference type="Proteomes" id="UP000318453"/>
    </source>
</evidence>
<sequence>MSKFLRQIRELIKASEVRISEHGYEELTEDNLTVEEIVTGIEEAVIVEEYRDYPKGRCILVLQQDQLGKAIHVVWGIPKGYEKPAVLITAYRPSLEKWDESFLRRR</sequence>
<dbReference type="RefSeq" id="WP_146295285.1">
    <property type="nucleotide sequence ID" value="NZ_CP042326.1"/>
</dbReference>
<gene>
    <name evidence="1" type="ORF">FRE64_06915</name>
</gene>
<name>A0A5B8NL95_9CHRO</name>
<organism evidence="1 2">
    <name type="scientific">Euhalothece natronophila Z-M001</name>
    <dbReference type="NCBI Taxonomy" id="522448"/>
    <lineage>
        <taxon>Bacteria</taxon>
        <taxon>Bacillati</taxon>
        <taxon>Cyanobacteriota</taxon>
        <taxon>Cyanophyceae</taxon>
        <taxon>Oscillatoriophycideae</taxon>
        <taxon>Chroococcales</taxon>
        <taxon>Halothecacae</taxon>
        <taxon>Halothece cluster</taxon>
        <taxon>Euhalothece</taxon>
    </lineage>
</organism>
<dbReference type="Proteomes" id="UP000318453">
    <property type="component" value="Chromosome"/>
</dbReference>
<protein>
    <submittedName>
        <fullName evidence="1">DUF4258 domain-containing protein</fullName>
    </submittedName>
</protein>
<evidence type="ECO:0000313" key="1">
    <source>
        <dbReference type="EMBL" id="QDZ39687.1"/>
    </source>
</evidence>
<dbReference type="InterPro" id="IPR025354">
    <property type="entry name" value="DUF4258"/>
</dbReference>
<dbReference type="AlphaFoldDB" id="A0A5B8NL95"/>
<dbReference type="KEGG" id="enn:FRE64_06915"/>
<reference evidence="1 2" key="1">
    <citation type="submission" date="2019-08" db="EMBL/GenBank/DDBJ databases">
        <title>Carotenoids and Carotenoid Binding Proteins in the Halophilic Cyanobacterium Euhalothece sp. ZM00.</title>
        <authorList>
            <person name="Cho S.M."/>
            <person name="Song J.Y."/>
            <person name="Park Y.-I."/>
        </authorList>
    </citation>
    <scope>NUCLEOTIDE SEQUENCE [LARGE SCALE GENOMIC DNA]</scope>
    <source>
        <strain evidence="1 2">Z-M001</strain>
    </source>
</reference>
<keyword evidence="2" id="KW-1185">Reference proteome</keyword>